<sequence length="169" mass="18866">MPQRSCGFSGTPNKISCIKPGAKPEEVVKRIGNDDVTVKFARSGGAGGQNVNKVNTKVDMRLNVEAATWLEDEVRDALQRLEKGRINKEGELVITSTRSRSQTDNIEDAMEKMQKAVDRAAESVIPNVVDQAKVKKIEKQVKVSNEKRLKKKAAKSDKKKQRRSKIDFD</sequence>
<comment type="caution">
    <text evidence="3">The sequence shown here is derived from an EMBL/GenBank/DDBJ whole genome shotgun (WGS) entry which is preliminary data.</text>
</comment>
<feature type="domain" description="Prokaryotic-type class I peptide chain release factors" evidence="2">
    <location>
        <begin position="42"/>
        <end position="58"/>
    </location>
</feature>
<protein>
    <recommendedName>
        <fullName evidence="2">Prokaryotic-type class I peptide chain release factors domain-containing protein</fullName>
    </recommendedName>
</protein>
<dbReference type="InterPro" id="IPR000352">
    <property type="entry name" value="Pep_chain_release_fac_I"/>
</dbReference>
<evidence type="ECO:0000313" key="4">
    <source>
        <dbReference type="Proteomes" id="UP001465755"/>
    </source>
</evidence>
<evidence type="ECO:0000313" key="3">
    <source>
        <dbReference type="EMBL" id="KAK9805949.1"/>
    </source>
</evidence>
<dbReference type="PANTHER" id="PTHR47352:SF1">
    <property type="entry name" value="CLASS I PEPTIDE CHAIN RELEASE FACTOR"/>
    <property type="match status" value="1"/>
</dbReference>
<evidence type="ECO:0000259" key="2">
    <source>
        <dbReference type="PROSITE" id="PS00745"/>
    </source>
</evidence>
<organism evidence="3 4">
    <name type="scientific">Symbiochloris irregularis</name>
    <dbReference type="NCBI Taxonomy" id="706552"/>
    <lineage>
        <taxon>Eukaryota</taxon>
        <taxon>Viridiplantae</taxon>
        <taxon>Chlorophyta</taxon>
        <taxon>core chlorophytes</taxon>
        <taxon>Trebouxiophyceae</taxon>
        <taxon>Trebouxiales</taxon>
        <taxon>Trebouxiaceae</taxon>
        <taxon>Symbiochloris</taxon>
    </lineage>
</organism>
<dbReference type="PANTHER" id="PTHR47352">
    <property type="entry name" value="CLASS I PEPTIDE CHAIN RELEASE FACTOR"/>
    <property type="match status" value="1"/>
</dbReference>
<feature type="region of interest" description="Disordered" evidence="1">
    <location>
        <begin position="143"/>
        <end position="169"/>
    </location>
</feature>
<feature type="compositionally biased region" description="Basic residues" evidence="1">
    <location>
        <begin position="148"/>
        <end position="163"/>
    </location>
</feature>
<dbReference type="Gene3D" id="3.30.160.20">
    <property type="match status" value="1"/>
</dbReference>
<keyword evidence="4" id="KW-1185">Reference proteome</keyword>
<dbReference type="Pfam" id="PF00472">
    <property type="entry name" value="RF-1"/>
    <property type="match status" value="1"/>
</dbReference>
<dbReference type="PROSITE" id="PS00745">
    <property type="entry name" value="RF_PROK_I"/>
    <property type="match status" value="1"/>
</dbReference>
<evidence type="ECO:0000256" key="1">
    <source>
        <dbReference type="SAM" id="MobiDB-lite"/>
    </source>
</evidence>
<dbReference type="EMBL" id="JALJOQ010000040">
    <property type="protein sequence ID" value="KAK9805949.1"/>
    <property type="molecule type" value="Genomic_DNA"/>
</dbReference>
<dbReference type="Proteomes" id="UP001465755">
    <property type="component" value="Unassembled WGS sequence"/>
</dbReference>
<reference evidence="3 4" key="1">
    <citation type="journal article" date="2024" name="Nat. Commun.">
        <title>Phylogenomics reveals the evolutionary origins of lichenization in chlorophyte algae.</title>
        <authorList>
            <person name="Puginier C."/>
            <person name="Libourel C."/>
            <person name="Otte J."/>
            <person name="Skaloud P."/>
            <person name="Haon M."/>
            <person name="Grisel S."/>
            <person name="Petersen M."/>
            <person name="Berrin J.G."/>
            <person name="Delaux P.M."/>
            <person name="Dal Grande F."/>
            <person name="Keller J."/>
        </authorList>
    </citation>
    <scope>NUCLEOTIDE SEQUENCE [LARGE SCALE GENOMIC DNA]</scope>
    <source>
        <strain evidence="3 4">SAG 2036</strain>
    </source>
</reference>
<accession>A0AAW1PDR3</accession>
<dbReference type="SUPFAM" id="SSF110916">
    <property type="entry name" value="Peptidyl-tRNA hydrolase domain-like"/>
    <property type="match status" value="1"/>
</dbReference>
<dbReference type="AlphaFoldDB" id="A0AAW1PDR3"/>
<dbReference type="GO" id="GO:0003747">
    <property type="term" value="F:translation release factor activity"/>
    <property type="evidence" value="ECO:0007669"/>
    <property type="project" value="InterPro"/>
</dbReference>
<proteinExistence type="predicted"/>
<name>A0AAW1PDR3_9CHLO</name>
<gene>
    <name evidence="3" type="ORF">WJX73_007810</name>
</gene>